<dbReference type="GO" id="GO:0004497">
    <property type="term" value="F:monooxygenase activity"/>
    <property type="evidence" value="ECO:0007669"/>
    <property type="project" value="UniProtKB-KW"/>
</dbReference>
<name>A0A098BT73_9NOCA</name>
<evidence type="ECO:0000256" key="6">
    <source>
        <dbReference type="ARBA" id="ARBA00023033"/>
    </source>
</evidence>
<evidence type="ECO:0000256" key="3">
    <source>
        <dbReference type="ARBA" id="ARBA00022723"/>
    </source>
</evidence>
<keyword evidence="2 7" id="KW-0349">Heme</keyword>
<dbReference type="OrthoDB" id="9801155at2"/>
<dbReference type="Proteomes" id="UP000042997">
    <property type="component" value="Unassembled WGS sequence"/>
</dbReference>
<dbReference type="InterPro" id="IPR017972">
    <property type="entry name" value="Cyt_P450_CS"/>
</dbReference>
<dbReference type="CDD" id="cd11037">
    <property type="entry name" value="CYP199A2-like"/>
    <property type="match status" value="1"/>
</dbReference>
<accession>A0A098BT73</accession>
<evidence type="ECO:0000256" key="5">
    <source>
        <dbReference type="ARBA" id="ARBA00023004"/>
    </source>
</evidence>
<dbReference type="SUPFAM" id="SSF48264">
    <property type="entry name" value="Cytochrome P450"/>
    <property type="match status" value="1"/>
</dbReference>
<reference evidence="8 9" key="1">
    <citation type="journal article" date="2014" name="Genome Announc.">
        <title>Draft Genome Sequence of Propane- and Butane-Oxidizing Actinobacterium Rhodococcus ruber IEGM 231.</title>
        <authorList>
            <person name="Ivshina I.B."/>
            <person name="Kuyukina M.S."/>
            <person name="Krivoruchko A.V."/>
            <person name="Barbe V."/>
            <person name="Fischer C."/>
        </authorList>
    </citation>
    <scope>NUCLEOTIDE SEQUENCE [LARGE SCALE GENOMIC DNA]</scope>
</reference>
<dbReference type="InterPro" id="IPR001128">
    <property type="entry name" value="Cyt_P450"/>
</dbReference>
<comment type="similarity">
    <text evidence="1 7">Belongs to the cytochrome P450 family.</text>
</comment>
<dbReference type="PROSITE" id="PS00086">
    <property type="entry name" value="CYTOCHROME_P450"/>
    <property type="match status" value="1"/>
</dbReference>
<dbReference type="AlphaFoldDB" id="A0A098BT73"/>
<sequence length="401" mass="43955">MTTLAPTGTPISDADPFDLDVLDNPLPFQEELREAGPVVRLDRLGVFGMGRYEQVHAALTDWQSFQSAAGVGLSNFRYEKPWRPPSLLLAADPPHHDAPRALLTRILGPRALRTLRNAWIDDAEDLVDEVLTRGTELDAVTDLAAAFPLRVFPDAVGIPDAGRENLLPYGDHTFNAFGPANSLVDRGISRIRDLSAWVNAQCVRDVLTEGGFGAQIWAAADRGDITHDQAPLIVRSLLTAGVDTTVNGLAAVLYAFATHPEQWRAVRANPSLARTAFDEAVRWESPVQTFFRTATRDIEIGGTVIPDGHKVLLFLGAANRDPRRWERPAAFDLARDPSGHVGFGMGIHQCVGQHVARLESEALLTALATRVESIEVDGPVHRHLNNTLRSWRSVPIRVRLA</sequence>
<keyword evidence="3 7" id="KW-0479">Metal-binding</keyword>
<dbReference type="Gene3D" id="1.10.630.10">
    <property type="entry name" value="Cytochrome P450"/>
    <property type="match status" value="1"/>
</dbReference>
<organism evidence="8 9">
    <name type="scientific">Rhodococcus ruber</name>
    <dbReference type="NCBI Taxonomy" id="1830"/>
    <lineage>
        <taxon>Bacteria</taxon>
        <taxon>Bacillati</taxon>
        <taxon>Actinomycetota</taxon>
        <taxon>Actinomycetes</taxon>
        <taxon>Mycobacteriales</taxon>
        <taxon>Nocardiaceae</taxon>
        <taxon>Rhodococcus</taxon>
    </lineage>
</organism>
<keyword evidence="4 7" id="KW-0560">Oxidoreductase</keyword>
<keyword evidence="5 7" id="KW-0408">Iron</keyword>
<evidence type="ECO:0000256" key="4">
    <source>
        <dbReference type="ARBA" id="ARBA00023002"/>
    </source>
</evidence>
<gene>
    <name evidence="8" type="ORF">RHRU231_90024</name>
</gene>
<evidence type="ECO:0000313" key="8">
    <source>
        <dbReference type="EMBL" id="CDZ91939.1"/>
    </source>
</evidence>
<evidence type="ECO:0000256" key="1">
    <source>
        <dbReference type="ARBA" id="ARBA00010617"/>
    </source>
</evidence>
<protein>
    <submittedName>
        <fullName evidence="8">Cytochrome P450</fullName>
    </submittedName>
</protein>
<evidence type="ECO:0000313" key="9">
    <source>
        <dbReference type="Proteomes" id="UP000042997"/>
    </source>
</evidence>
<dbReference type="InterPro" id="IPR002397">
    <property type="entry name" value="Cyt_P450_B"/>
</dbReference>
<dbReference type="GO" id="GO:0016705">
    <property type="term" value="F:oxidoreductase activity, acting on paired donors, with incorporation or reduction of molecular oxygen"/>
    <property type="evidence" value="ECO:0007669"/>
    <property type="project" value="InterPro"/>
</dbReference>
<dbReference type="PRINTS" id="PR00359">
    <property type="entry name" value="BP450"/>
</dbReference>
<dbReference type="InterPro" id="IPR036396">
    <property type="entry name" value="Cyt_P450_sf"/>
</dbReference>
<evidence type="ECO:0000256" key="7">
    <source>
        <dbReference type="RuleBase" id="RU000461"/>
    </source>
</evidence>
<dbReference type="GO" id="GO:0020037">
    <property type="term" value="F:heme binding"/>
    <property type="evidence" value="ECO:0007669"/>
    <property type="project" value="InterPro"/>
</dbReference>
<dbReference type="EMBL" id="CCSD01000105">
    <property type="protein sequence ID" value="CDZ91939.1"/>
    <property type="molecule type" value="Genomic_DNA"/>
</dbReference>
<dbReference type="PANTHER" id="PTHR46696:SF1">
    <property type="entry name" value="CYTOCHROME P450 YJIB-RELATED"/>
    <property type="match status" value="1"/>
</dbReference>
<dbReference type="Pfam" id="PF00067">
    <property type="entry name" value="p450"/>
    <property type="match status" value="1"/>
</dbReference>
<dbReference type="GO" id="GO:0005506">
    <property type="term" value="F:iron ion binding"/>
    <property type="evidence" value="ECO:0007669"/>
    <property type="project" value="InterPro"/>
</dbReference>
<proteinExistence type="inferred from homology"/>
<dbReference type="PANTHER" id="PTHR46696">
    <property type="entry name" value="P450, PUTATIVE (EUROFUNG)-RELATED"/>
    <property type="match status" value="1"/>
</dbReference>
<keyword evidence="6 7" id="KW-0503">Monooxygenase</keyword>
<dbReference type="eggNOG" id="COG2124">
    <property type="taxonomic scope" value="Bacteria"/>
</dbReference>
<evidence type="ECO:0000256" key="2">
    <source>
        <dbReference type="ARBA" id="ARBA00022617"/>
    </source>
</evidence>